<dbReference type="InterPro" id="IPR036005">
    <property type="entry name" value="Creatinase/aminopeptidase-like"/>
</dbReference>
<accession>A0A5M3MTY7</accession>
<dbReference type="OrthoDB" id="4215474at2759"/>
<keyword evidence="5" id="KW-0464">Manganese</keyword>
<comment type="similarity">
    <text evidence="2">Belongs to the peptidase M24B family.</text>
</comment>
<evidence type="ECO:0000259" key="6">
    <source>
        <dbReference type="SMART" id="SM01011"/>
    </source>
</evidence>
<dbReference type="SUPFAM" id="SSF55920">
    <property type="entry name" value="Creatinase/aminopeptidase"/>
    <property type="match status" value="1"/>
</dbReference>
<evidence type="ECO:0000256" key="4">
    <source>
        <dbReference type="ARBA" id="ARBA00022801"/>
    </source>
</evidence>
<evidence type="ECO:0000256" key="5">
    <source>
        <dbReference type="ARBA" id="ARBA00023211"/>
    </source>
</evidence>
<dbReference type="InterPro" id="IPR000994">
    <property type="entry name" value="Pept_M24"/>
</dbReference>
<dbReference type="KEGG" id="cput:CONPUDRAFT_143630"/>
<dbReference type="GO" id="GO:0006508">
    <property type="term" value="P:proteolysis"/>
    <property type="evidence" value="ECO:0007669"/>
    <property type="project" value="TreeGrafter"/>
</dbReference>
<dbReference type="Gene3D" id="3.40.350.10">
    <property type="entry name" value="Creatinase/prolidase N-terminal domain"/>
    <property type="match status" value="1"/>
</dbReference>
<dbReference type="GO" id="GO:0030145">
    <property type="term" value="F:manganese ion binding"/>
    <property type="evidence" value="ECO:0007669"/>
    <property type="project" value="InterPro"/>
</dbReference>
<keyword evidence="3" id="KW-0479">Metal-binding</keyword>
<keyword evidence="8" id="KW-1185">Reference proteome</keyword>
<dbReference type="CDD" id="cd01087">
    <property type="entry name" value="Prolidase"/>
    <property type="match status" value="1"/>
</dbReference>
<protein>
    <submittedName>
        <fullName evidence="7">Peptidase M24</fullName>
    </submittedName>
</protein>
<reference evidence="8" key="1">
    <citation type="journal article" date="2012" name="Science">
        <title>The Paleozoic origin of enzymatic lignin decomposition reconstructed from 31 fungal genomes.</title>
        <authorList>
            <person name="Floudas D."/>
            <person name="Binder M."/>
            <person name="Riley R."/>
            <person name="Barry K."/>
            <person name="Blanchette R.A."/>
            <person name="Henrissat B."/>
            <person name="Martinez A.T."/>
            <person name="Otillar R."/>
            <person name="Spatafora J.W."/>
            <person name="Yadav J.S."/>
            <person name="Aerts A."/>
            <person name="Benoit I."/>
            <person name="Boyd A."/>
            <person name="Carlson A."/>
            <person name="Copeland A."/>
            <person name="Coutinho P.M."/>
            <person name="de Vries R.P."/>
            <person name="Ferreira P."/>
            <person name="Findley K."/>
            <person name="Foster B."/>
            <person name="Gaskell J."/>
            <person name="Glotzer D."/>
            <person name="Gorecki P."/>
            <person name="Heitman J."/>
            <person name="Hesse C."/>
            <person name="Hori C."/>
            <person name="Igarashi K."/>
            <person name="Jurgens J.A."/>
            <person name="Kallen N."/>
            <person name="Kersten P."/>
            <person name="Kohler A."/>
            <person name="Kuees U."/>
            <person name="Kumar T.K.A."/>
            <person name="Kuo A."/>
            <person name="LaButti K."/>
            <person name="Larrondo L.F."/>
            <person name="Lindquist E."/>
            <person name="Ling A."/>
            <person name="Lombard V."/>
            <person name="Lucas S."/>
            <person name="Lundell T."/>
            <person name="Martin R."/>
            <person name="McLaughlin D.J."/>
            <person name="Morgenstern I."/>
            <person name="Morin E."/>
            <person name="Murat C."/>
            <person name="Nagy L.G."/>
            <person name="Nolan M."/>
            <person name="Ohm R.A."/>
            <person name="Patyshakuliyeva A."/>
            <person name="Rokas A."/>
            <person name="Ruiz-Duenas F.J."/>
            <person name="Sabat G."/>
            <person name="Salamov A."/>
            <person name="Samejima M."/>
            <person name="Schmutz J."/>
            <person name="Slot J.C."/>
            <person name="St John F."/>
            <person name="Stenlid J."/>
            <person name="Sun H."/>
            <person name="Sun S."/>
            <person name="Syed K."/>
            <person name="Tsang A."/>
            <person name="Wiebenga A."/>
            <person name="Young D."/>
            <person name="Pisabarro A."/>
            <person name="Eastwood D.C."/>
            <person name="Martin F."/>
            <person name="Cullen D."/>
            <person name="Grigoriev I.V."/>
            <person name="Hibbett D.S."/>
        </authorList>
    </citation>
    <scope>NUCLEOTIDE SEQUENCE [LARGE SCALE GENOMIC DNA]</scope>
    <source>
        <strain evidence="8">RWD-64-598 SS2</strain>
    </source>
</reference>
<dbReference type="GO" id="GO:0005739">
    <property type="term" value="C:mitochondrion"/>
    <property type="evidence" value="ECO:0007669"/>
    <property type="project" value="TreeGrafter"/>
</dbReference>
<dbReference type="GeneID" id="19201865"/>
<dbReference type="Pfam" id="PF05195">
    <property type="entry name" value="AMP_N"/>
    <property type="match status" value="1"/>
</dbReference>
<evidence type="ECO:0000256" key="2">
    <source>
        <dbReference type="ARBA" id="ARBA00008766"/>
    </source>
</evidence>
<sequence length="510" mass="56841">MSLRPVLPVLRAAAESCSSSRRLAHARIRNYASEAALPESKPSTYGQPLFQTHPHLLKQDELTPGIRATEYERRRKHLMDSLPANSVVISVAAPIKYMSANIFYKYRQNSDFWYLTGFEEPDAAVVLEKTSTSKGYRMTLFSSGKDSDKEKWDGARTSFHDATSIFRADEAMSIQDFPSHLKSLTSLYSTVYVDLPPHATRKGRPAKSLLRYLSPAVGPRSEYESILESLSSARRKSLAPHVSKLRAIKSEDEQRVMRAAADISGRAHAKTMRFTRPGIPEAALAAHFEYLCSLSGSQRQAYVPVVASGPNALIIHYTYNNQVVHDGEMVLMDAGCEYNGYASDITRTYPASGKFTEPQRDLYSAVLSAQKMLVSMCSESHGLSLYDLHRKSCELLRQELRQLGFDLRSGDLERCLYPHFLSHPIGIDLHESSQVERSSQLKEGMVITVEPGIYVPPTPQFPTHFHNQGIRIEDEVLVGKEHPVVISVSAPKEVVDVEGACQGLLGLEPL</sequence>
<dbReference type="Pfam" id="PF00557">
    <property type="entry name" value="Peptidase_M24"/>
    <property type="match status" value="1"/>
</dbReference>
<feature type="domain" description="Aminopeptidase P N-terminal" evidence="6">
    <location>
        <begin position="66"/>
        <end position="202"/>
    </location>
</feature>
<dbReference type="RefSeq" id="XP_007767917.1">
    <property type="nucleotide sequence ID" value="XM_007769727.1"/>
</dbReference>
<dbReference type="AlphaFoldDB" id="A0A5M3MTY7"/>
<dbReference type="InterPro" id="IPR029149">
    <property type="entry name" value="Creatin/AminoP/Spt16_N"/>
</dbReference>
<dbReference type="InterPro" id="IPR052433">
    <property type="entry name" value="X-Pro_dipept-like"/>
</dbReference>
<organism evidence="7 8">
    <name type="scientific">Coniophora puteana (strain RWD-64-598)</name>
    <name type="common">Brown rot fungus</name>
    <dbReference type="NCBI Taxonomy" id="741705"/>
    <lineage>
        <taxon>Eukaryota</taxon>
        <taxon>Fungi</taxon>
        <taxon>Dikarya</taxon>
        <taxon>Basidiomycota</taxon>
        <taxon>Agaricomycotina</taxon>
        <taxon>Agaricomycetes</taxon>
        <taxon>Agaricomycetidae</taxon>
        <taxon>Boletales</taxon>
        <taxon>Coniophorineae</taxon>
        <taxon>Coniophoraceae</taxon>
        <taxon>Coniophora</taxon>
    </lineage>
</organism>
<gene>
    <name evidence="7" type="ORF">CONPUDRAFT_143630</name>
</gene>
<name>A0A5M3MTY7_CONPW</name>
<dbReference type="SMART" id="SM01011">
    <property type="entry name" value="AMP_N"/>
    <property type="match status" value="1"/>
</dbReference>
<dbReference type="PANTHER" id="PTHR43226">
    <property type="entry name" value="XAA-PRO AMINOPEPTIDASE 3"/>
    <property type="match status" value="1"/>
</dbReference>
<dbReference type="GO" id="GO:0070006">
    <property type="term" value="F:metalloaminopeptidase activity"/>
    <property type="evidence" value="ECO:0007669"/>
    <property type="project" value="InterPro"/>
</dbReference>
<dbReference type="EMBL" id="JH711577">
    <property type="protein sequence ID" value="EIW82145.1"/>
    <property type="molecule type" value="Genomic_DNA"/>
</dbReference>
<dbReference type="Gene3D" id="3.90.230.10">
    <property type="entry name" value="Creatinase/methionine aminopeptidase superfamily"/>
    <property type="match status" value="1"/>
</dbReference>
<evidence type="ECO:0000256" key="1">
    <source>
        <dbReference type="ARBA" id="ARBA00001936"/>
    </source>
</evidence>
<dbReference type="SUPFAM" id="SSF53092">
    <property type="entry name" value="Creatinase/prolidase N-terminal domain"/>
    <property type="match status" value="1"/>
</dbReference>
<evidence type="ECO:0000313" key="7">
    <source>
        <dbReference type="EMBL" id="EIW82145.1"/>
    </source>
</evidence>
<proteinExistence type="inferred from homology"/>
<dbReference type="PANTHER" id="PTHR43226:SF4">
    <property type="entry name" value="XAA-PRO AMINOPEPTIDASE 3"/>
    <property type="match status" value="1"/>
</dbReference>
<dbReference type="InterPro" id="IPR007865">
    <property type="entry name" value="Aminopep_P_N"/>
</dbReference>
<dbReference type="Proteomes" id="UP000053558">
    <property type="component" value="Unassembled WGS sequence"/>
</dbReference>
<evidence type="ECO:0000256" key="3">
    <source>
        <dbReference type="ARBA" id="ARBA00022723"/>
    </source>
</evidence>
<evidence type="ECO:0000313" key="8">
    <source>
        <dbReference type="Proteomes" id="UP000053558"/>
    </source>
</evidence>
<keyword evidence="4" id="KW-0378">Hydrolase</keyword>
<dbReference type="OMA" id="DSYFWYL"/>
<comment type="caution">
    <text evidence="7">The sequence shown here is derived from an EMBL/GenBank/DDBJ whole genome shotgun (WGS) entry which is preliminary data.</text>
</comment>
<comment type="cofactor">
    <cofactor evidence="1">
        <name>Mn(2+)</name>
        <dbReference type="ChEBI" id="CHEBI:29035"/>
    </cofactor>
</comment>